<dbReference type="PANTHER" id="PTHR43356:SF2">
    <property type="entry name" value="PHOSPHATE ACETYLTRANSFERASE"/>
    <property type="match status" value="1"/>
</dbReference>
<dbReference type="AlphaFoldDB" id="D3S056"/>
<dbReference type="KEGG" id="fpl:Ferp_1982"/>
<dbReference type="InterPro" id="IPR010766">
    <property type="entry name" value="DRTGG"/>
</dbReference>
<dbReference type="PaxDb" id="589924-Ferp_1982"/>
<dbReference type="GeneID" id="8779514"/>
<dbReference type="Proteomes" id="UP000002613">
    <property type="component" value="Chromosome"/>
</dbReference>
<protein>
    <submittedName>
        <fullName evidence="2">DRTGG domain protein</fullName>
    </submittedName>
</protein>
<dbReference type="EMBL" id="CP001899">
    <property type="protein sequence ID" value="ADC66119.1"/>
    <property type="molecule type" value="Genomic_DNA"/>
</dbReference>
<dbReference type="RefSeq" id="WP_012966458.1">
    <property type="nucleotide sequence ID" value="NC_013849.1"/>
</dbReference>
<dbReference type="InterPro" id="IPR050500">
    <property type="entry name" value="Phos_Acetyltrans/Butyryltrans"/>
</dbReference>
<dbReference type="HOGENOM" id="CLU_040984_0_0_2"/>
<dbReference type="SUPFAM" id="SSF75138">
    <property type="entry name" value="HprK N-terminal domain-like"/>
    <property type="match status" value="1"/>
</dbReference>
<accession>D3S056</accession>
<gene>
    <name evidence="2" type="ordered locus">Ferp_1982</name>
</gene>
<feature type="domain" description="DRTGG" evidence="1">
    <location>
        <begin position="204"/>
        <end position="308"/>
    </location>
</feature>
<organism evidence="2 3">
    <name type="scientific">Ferroglobus placidus (strain DSM 10642 / AEDII12DO)</name>
    <dbReference type="NCBI Taxonomy" id="589924"/>
    <lineage>
        <taxon>Archaea</taxon>
        <taxon>Methanobacteriati</taxon>
        <taxon>Methanobacteriota</taxon>
        <taxon>Archaeoglobi</taxon>
        <taxon>Archaeoglobales</taxon>
        <taxon>Archaeoglobaceae</taxon>
        <taxon>Ferroglobus</taxon>
    </lineage>
</organism>
<dbReference type="InterPro" id="IPR028979">
    <property type="entry name" value="Ser_kin/Pase_Hpr-like_N_sf"/>
</dbReference>
<reference evidence="2 3" key="2">
    <citation type="journal article" date="2011" name="Stand. Genomic Sci.">
        <title>Complete genome sequence of Ferroglobus placidus AEDII12DO.</title>
        <authorList>
            <person name="Anderson I."/>
            <person name="Risso C."/>
            <person name="Holmes D."/>
            <person name="Lucas S."/>
            <person name="Copeland A."/>
            <person name="Lapidus A."/>
            <person name="Cheng J.F."/>
            <person name="Bruce D."/>
            <person name="Goodwin L."/>
            <person name="Pitluck S."/>
            <person name="Saunders E."/>
            <person name="Brettin T."/>
            <person name="Detter J.C."/>
            <person name="Han C."/>
            <person name="Tapia R."/>
            <person name="Larimer F."/>
            <person name="Land M."/>
            <person name="Hauser L."/>
            <person name="Woyke T."/>
            <person name="Lovley D."/>
            <person name="Kyrpides N."/>
            <person name="Ivanova N."/>
        </authorList>
    </citation>
    <scope>NUCLEOTIDE SEQUENCE [LARGE SCALE GENOMIC DNA]</scope>
    <source>
        <strain evidence="3">DSM 10642 / AEDII12DO</strain>
    </source>
</reference>
<keyword evidence="3" id="KW-1185">Reference proteome</keyword>
<evidence type="ECO:0000259" key="1">
    <source>
        <dbReference type="Pfam" id="PF07085"/>
    </source>
</evidence>
<dbReference type="PANTHER" id="PTHR43356">
    <property type="entry name" value="PHOSPHATE ACETYLTRANSFERASE"/>
    <property type="match status" value="1"/>
</dbReference>
<name>D3S056_FERPA</name>
<dbReference type="STRING" id="589924.Ferp_1982"/>
<proteinExistence type="predicted"/>
<dbReference type="OrthoDB" id="50320at2157"/>
<dbReference type="InterPro" id="IPR027417">
    <property type="entry name" value="P-loop_NTPase"/>
</dbReference>
<evidence type="ECO:0000313" key="2">
    <source>
        <dbReference type="EMBL" id="ADC66119.1"/>
    </source>
</evidence>
<reference evidence="3" key="1">
    <citation type="submission" date="2010-02" db="EMBL/GenBank/DDBJ databases">
        <title>Complete sequence of Ferroglobus placidus DSM 10642.</title>
        <authorList>
            <consortium name="US DOE Joint Genome Institute"/>
            <person name="Lucas S."/>
            <person name="Copeland A."/>
            <person name="Lapidus A."/>
            <person name="Cheng J.-F."/>
            <person name="Bruce D."/>
            <person name="Goodwin L."/>
            <person name="Pitluck S."/>
            <person name="Saunders E."/>
            <person name="Brettin T."/>
            <person name="Detter J.C."/>
            <person name="Han C."/>
            <person name="Tapia R."/>
            <person name="Larimer F."/>
            <person name="Land M."/>
            <person name="Hauser L."/>
            <person name="Kyrpides N."/>
            <person name="Ivanova N."/>
            <person name="Holmes D."/>
            <person name="Lovley D."/>
            <person name="Kyrpides N."/>
            <person name="Anderson I.J."/>
            <person name="Woyke T."/>
        </authorList>
    </citation>
    <scope>NUCLEOTIDE SEQUENCE [LARGE SCALE GENOMIC DNA]</scope>
    <source>
        <strain evidence="3">DSM 10642 / AEDII12DO</strain>
    </source>
</reference>
<dbReference type="Pfam" id="PF13500">
    <property type="entry name" value="AAA_26"/>
    <property type="match status" value="1"/>
</dbReference>
<dbReference type="Gene3D" id="3.40.50.300">
    <property type="entry name" value="P-loop containing nucleotide triphosphate hydrolases"/>
    <property type="match status" value="1"/>
</dbReference>
<dbReference type="eggNOG" id="arCOG00099">
    <property type="taxonomic scope" value="Archaea"/>
</dbReference>
<dbReference type="SUPFAM" id="SSF52540">
    <property type="entry name" value="P-loop containing nucleoside triphosphate hydrolases"/>
    <property type="match status" value="1"/>
</dbReference>
<sequence>MRGILISSVEEKAGKTSLILALNEIFSGYKTAYFKPFGTSPVREGEYLVDEDLKVVEGNFSKSSNPIVLDMPYAEFVYSSDSVELKKAIIEAYEELDADIVFVEGSSEYKVGKSLGISDDMVAEILDLKVLLVAKYSNDFVIDRVLTAKDVFKERLRKVLINQLTGYKTSYVSAVVGKVFAENDLSVVGVLPRDPLLAGMSVEDVRRAVEGEFVVKAEEGIIEHFIIGAMSKKSAEKFLAGKDNLAVITGGDRKDIQLLALDYDNVRCLILTGNLYPEREVAEKARKRGVSIIVVPEDTLTTTEQLEEAMRKAKIRGKEKIKRMVELVKMHVNVDEIDKYIFD</sequence>
<dbReference type="Gene3D" id="3.40.1390.20">
    <property type="entry name" value="HprK N-terminal domain-like"/>
    <property type="match status" value="1"/>
</dbReference>
<dbReference type="Pfam" id="PF07085">
    <property type="entry name" value="DRTGG"/>
    <property type="match status" value="1"/>
</dbReference>
<evidence type="ECO:0000313" key="3">
    <source>
        <dbReference type="Proteomes" id="UP000002613"/>
    </source>
</evidence>